<accession>A0A7J8LZU5</accession>
<keyword evidence="2" id="KW-1185">Reference proteome</keyword>
<sequence length="26" mass="2999">MAKNLDLDPKQSESKLDESTAFIRVY</sequence>
<gene>
    <name evidence="1" type="ORF">Golob_015020</name>
</gene>
<proteinExistence type="predicted"/>
<feature type="non-terminal residue" evidence="1">
    <location>
        <position position="26"/>
    </location>
</feature>
<organism evidence="1 2">
    <name type="scientific">Gossypium lobatum</name>
    <dbReference type="NCBI Taxonomy" id="34289"/>
    <lineage>
        <taxon>Eukaryota</taxon>
        <taxon>Viridiplantae</taxon>
        <taxon>Streptophyta</taxon>
        <taxon>Embryophyta</taxon>
        <taxon>Tracheophyta</taxon>
        <taxon>Spermatophyta</taxon>
        <taxon>Magnoliopsida</taxon>
        <taxon>eudicotyledons</taxon>
        <taxon>Gunneridae</taxon>
        <taxon>Pentapetalae</taxon>
        <taxon>rosids</taxon>
        <taxon>malvids</taxon>
        <taxon>Malvales</taxon>
        <taxon>Malvaceae</taxon>
        <taxon>Malvoideae</taxon>
        <taxon>Gossypium</taxon>
    </lineage>
</organism>
<dbReference type="AlphaFoldDB" id="A0A7J8LZU5"/>
<dbReference type="EMBL" id="JABEZX010000006">
    <property type="protein sequence ID" value="MBA0557979.1"/>
    <property type="molecule type" value="Genomic_DNA"/>
</dbReference>
<evidence type="ECO:0000313" key="1">
    <source>
        <dbReference type="EMBL" id="MBA0557979.1"/>
    </source>
</evidence>
<dbReference type="Proteomes" id="UP000593572">
    <property type="component" value="Unassembled WGS sequence"/>
</dbReference>
<name>A0A7J8LZU5_9ROSI</name>
<evidence type="ECO:0000313" key="2">
    <source>
        <dbReference type="Proteomes" id="UP000593572"/>
    </source>
</evidence>
<comment type="caution">
    <text evidence="1">The sequence shown here is derived from an EMBL/GenBank/DDBJ whole genome shotgun (WGS) entry which is preliminary data.</text>
</comment>
<protein>
    <submittedName>
        <fullName evidence="1">Uncharacterized protein</fullName>
    </submittedName>
</protein>
<reference evidence="1 2" key="1">
    <citation type="journal article" date="2019" name="Genome Biol. Evol.">
        <title>Insights into the evolution of the New World diploid cottons (Gossypium, subgenus Houzingenia) based on genome sequencing.</title>
        <authorList>
            <person name="Grover C.E."/>
            <person name="Arick M.A. 2nd"/>
            <person name="Thrash A."/>
            <person name="Conover J.L."/>
            <person name="Sanders W.S."/>
            <person name="Peterson D.G."/>
            <person name="Frelichowski J.E."/>
            <person name="Scheffler J.A."/>
            <person name="Scheffler B.E."/>
            <person name="Wendel J.F."/>
        </authorList>
    </citation>
    <scope>NUCLEOTIDE SEQUENCE [LARGE SCALE GENOMIC DNA]</scope>
    <source>
        <strain evidence="1">157</strain>
        <tissue evidence="1">Leaf</tissue>
    </source>
</reference>